<dbReference type="SUPFAM" id="SSF52540">
    <property type="entry name" value="P-loop containing nucleoside triphosphate hydrolases"/>
    <property type="match status" value="1"/>
</dbReference>
<dbReference type="EMBL" id="JAGGLG010000003">
    <property type="protein sequence ID" value="MBP2017168.1"/>
    <property type="molecule type" value="Genomic_DNA"/>
</dbReference>
<dbReference type="PROSITE" id="PS50893">
    <property type="entry name" value="ABC_TRANSPORTER_2"/>
    <property type="match status" value="1"/>
</dbReference>
<evidence type="ECO:0000256" key="2">
    <source>
        <dbReference type="ARBA" id="ARBA00022741"/>
    </source>
</evidence>
<proteinExistence type="predicted"/>
<dbReference type="PANTHER" id="PTHR42711">
    <property type="entry name" value="ABC TRANSPORTER ATP-BINDING PROTEIN"/>
    <property type="match status" value="1"/>
</dbReference>
<evidence type="ECO:0000313" key="5">
    <source>
        <dbReference type="EMBL" id="MBP2017168.1"/>
    </source>
</evidence>
<dbReference type="RefSeq" id="WP_209465318.1">
    <property type="nucleotide sequence ID" value="NZ_JAGGLG010000003.1"/>
</dbReference>
<keyword evidence="6" id="KW-1185">Reference proteome</keyword>
<keyword evidence="3 5" id="KW-0067">ATP-binding</keyword>
<reference evidence="5 6" key="1">
    <citation type="submission" date="2021-03" db="EMBL/GenBank/DDBJ databases">
        <title>Genomic Encyclopedia of Type Strains, Phase IV (KMG-IV): sequencing the most valuable type-strain genomes for metagenomic binning, comparative biology and taxonomic classification.</title>
        <authorList>
            <person name="Goeker M."/>
        </authorList>
    </citation>
    <scope>NUCLEOTIDE SEQUENCE [LARGE SCALE GENOMIC DNA]</scope>
    <source>
        <strain evidence="5 6">DSM 27138</strain>
    </source>
</reference>
<dbReference type="InterPro" id="IPR050763">
    <property type="entry name" value="ABC_transporter_ATP-binding"/>
</dbReference>
<evidence type="ECO:0000256" key="1">
    <source>
        <dbReference type="ARBA" id="ARBA00022448"/>
    </source>
</evidence>
<comment type="caution">
    <text evidence="5">The sequence shown here is derived from an EMBL/GenBank/DDBJ whole genome shotgun (WGS) entry which is preliminary data.</text>
</comment>
<protein>
    <submittedName>
        <fullName evidence="5">ABC-2 type transport system ATP-binding protein</fullName>
    </submittedName>
</protein>
<evidence type="ECO:0000313" key="6">
    <source>
        <dbReference type="Proteomes" id="UP001519289"/>
    </source>
</evidence>
<dbReference type="PANTHER" id="PTHR42711:SF1">
    <property type="entry name" value="ABC-TRANSPORT PROTEIN, ATP-BINDING COMPONENT"/>
    <property type="match status" value="1"/>
</dbReference>
<dbReference type="Pfam" id="PF00005">
    <property type="entry name" value="ABC_tran"/>
    <property type="match status" value="1"/>
</dbReference>
<organism evidence="5 6">
    <name type="scientific">Symbiobacterium terraclitae</name>
    <dbReference type="NCBI Taxonomy" id="557451"/>
    <lineage>
        <taxon>Bacteria</taxon>
        <taxon>Bacillati</taxon>
        <taxon>Bacillota</taxon>
        <taxon>Clostridia</taxon>
        <taxon>Eubacteriales</taxon>
        <taxon>Symbiobacteriaceae</taxon>
        <taxon>Symbiobacterium</taxon>
    </lineage>
</organism>
<gene>
    <name evidence="5" type="ORF">J2Z79_000542</name>
</gene>
<dbReference type="Gene3D" id="3.40.50.300">
    <property type="entry name" value="P-loop containing nucleotide triphosphate hydrolases"/>
    <property type="match status" value="1"/>
</dbReference>
<accession>A0ABS4JNR5</accession>
<dbReference type="InterPro" id="IPR003593">
    <property type="entry name" value="AAA+_ATPase"/>
</dbReference>
<evidence type="ECO:0000256" key="3">
    <source>
        <dbReference type="ARBA" id="ARBA00022840"/>
    </source>
</evidence>
<keyword evidence="1" id="KW-0813">Transport</keyword>
<dbReference type="InterPro" id="IPR027417">
    <property type="entry name" value="P-loop_NTPase"/>
</dbReference>
<name>A0ABS4JNR5_9FIRM</name>
<feature type="domain" description="ABC transporter" evidence="4">
    <location>
        <begin position="24"/>
        <end position="257"/>
    </location>
</feature>
<dbReference type="InterPro" id="IPR003439">
    <property type="entry name" value="ABC_transporter-like_ATP-bd"/>
</dbReference>
<keyword evidence="2" id="KW-0547">Nucleotide-binding</keyword>
<dbReference type="GO" id="GO:0005524">
    <property type="term" value="F:ATP binding"/>
    <property type="evidence" value="ECO:0007669"/>
    <property type="project" value="UniProtKB-KW"/>
</dbReference>
<dbReference type="Proteomes" id="UP001519289">
    <property type="component" value="Unassembled WGS sequence"/>
</dbReference>
<evidence type="ECO:0000259" key="4">
    <source>
        <dbReference type="PROSITE" id="PS50893"/>
    </source>
</evidence>
<sequence>MTVIEVRGLRKVFRVYRKPESSWERLVATFRPRAAEVEAVKAIDLSVERGETLAFIGPNGAGKSTTIKMLTGILHPTAGTASVLGLTPWKQRQRLAFRIGSVFGQKSQLWLHLPPVDTFNLLARIYELDEVNYRKRRAELVELFELEEIMYTPARKLSLGQRMRCEIAASLLHRPEILFLDEPTIGLDPVAKGAIRDLIRRANREEGVTVFLTSHDAGDIEQLCRRVVIINHGQVIHDGTVNALKRDYMKEREIDLRLGAPFAGELNLPGVRVLKAKGYGLKLAVDTSVAPIEATLGALLRECEVKDIAIAMPPMEQIIAAIYQGKGAVG</sequence>
<dbReference type="SMART" id="SM00382">
    <property type="entry name" value="AAA"/>
    <property type="match status" value="1"/>
</dbReference>